<gene>
    <name evidence="1" type="ORF">HPB50_003386</name>
</gene>
<organism evidence="1 2">
    <name type="scientific">Hyalomma asiaticum</name>
    <name type="common">Tick</name>
    <dbReference type="NCBI Taxonomy" id="266040"/>
    <lineage>
        <taxon>Eukaryota</taxon>
        <taxon>Metazoa</taxon>
        <taxon>Ecdysozoa</taxon>
        <taxon>Arthropoda</taxon>
        <taxon>Chelicerata</taxon>
        <taxon>Arachnida</taxon>
        <taxon>Acari</taxon>
        <taxon>Parasitiformes</taxon>
        <taxon>Ixodida</taxon>
        <taxon>Ixodoidea</taxon>
        <taxon>Ixodidae</taxon>
        <taxon>Hyalomminae</taxon>
        <taxon>Hyalomma</taxon>
    </lineage>
</organism>
<protein>
    <submittedName>
        <fullName evidence="1">Uncharacterized protein</fullName>
    </submittedName>
</protein>
<dbReference type="Proteomes" id="UP000821845">
    <property type="component" value="Chromosome 7"/>
</dbReference>
<proteinExistence type="predicted"/>
<evidence type="ECO:0000313" key="1">
    <source>
        <dbReference type="EMBL" id="KAH6925295.1"/>
    </source>
</evidence>
<sequence length="172" mass="18749">MALRIGPPAGPEDVNARITFFSRDLTYSIVVDHENWMQKYVVNSGINLNKTVVAIIHGFAFDVNMTWMDEMKDALLKKSPVVSYITCTCLLGNFPGTYVQGLDPAGPLFDDDTVALSPDDAQFVDAIHTDSGTLYDLRFGIRKSVGHVDFFPNGGNNQPQCDGTQKSVGATG</sequence>
<comment type="caution">
    <text evidence="1">The sequence shown here is derived from an EMBL/GenBank/DDBJ whole genome shotgun (WGS) entry which is preliminary data.</text>
</comment>
<keyword evidence="2" id="KW-1185">Reference proteome</keyword>
<evidence type="ECO:0000313" key="2">
    <source>
        <dbReference type="Proteomes" id="UP000821845"/>
    </source>
</evidence>
<dbReference type="EMBL" id="CM023487">
    <property type="protein sequence ID" value="KAH6925295.1"/>
    <property type="molecule type" value="Genomic_DNA"/>
</dbReference>
<reference evidence="1" key="1">
    <citation type="submission" date="2020-05" db="EMBL/GenBank/DDBJ databases">
        <title>Large-scale comparative analyses of tick genomes elucidate their genetic diversity and vector capacities.</title>
        <authorList>
            <person name="Jia N."/>
            <person name="Wang J."/>
            <person name="Shi W."/>
            <person name="Du L."/>
            <person name="Sun Y."/>
            <person name="Zhan W."/>
            <person name="Jiang J."/>
            <person name="Wang Q."/>
            <person name="Zhang B."/>
            <person name="Ji P."/>
            <person name="Sakyi L.B."/>
            <person name="Cui X."/>
            <person name="Yuan T."/>
            <person name="Jiang B."/>
            <person name="Yang W."/>
            <person name="Lam T.T.-Y."/>
            <person name="Chang Q."/>
            <person name="Ding S."/>
            <person name="Wang X."/>
            <person name="Zhu J."/>
            <person name="Ruan X."/>
            <person name="Zhao L."/>
            <person name="Wei J."/>
            <person name="Que T."/>
            <person name="Du C."/>
            <person name="Cheng J."/>
            <person name="Dai P."/>
            <person name="Han X."/>
            <person name="Huang E."/>
            <person name="Gao Y."/>
            <person name="Liu J."/>
            <person name="Shao H."/>
            <person name="Ye R."/>
            <person name="Li L."/>
            <person name="Wei W."/>
            <person name="Wang X."/>
            <person name="Wang C."/>
            <person name="Yang T."/>
            <person name="Huo Q."/>
            <person name="Li W."/>
            <person name="Guo W."/>
            <person name="Chen H."/>
            <person name="Zhou L."/>
            <person name="Ni X."/>
            <person name="Tian J."/>
            <person name="Zhou Y."/>
            <person name="Sheng Y."/>
            <person name="Liu T."/>
            <person name="Pan Y."/>
            <person name="Xia L."/>
            <person name="Li J."/>
            <person name="Zhao F."/>
            <person name="Cao W."/>
        </authorList>
    </citation>
    <scope>NUCLEOTIDE SEQUENCE</scope>
    <source>
        <strain evidence="1">Hyas-2018</strain>
    </source>
</reference>
<accession>A0ACB7RSX9</accession>
<name>A0ACB7RSX9_HYAAI</name>